<sequence length="294" mass="32378">MNITVKQLRAFVAVANTQSFTEACAVVHLSQPALSVAIKNLEEGLGGPLFSRTTRTLSLTPEGEAFYPTAQRLLADLDEAYEEMHNRFSLFRGKVAIASMPSFASNQLPIALRNFRDKYPHINMTVHDVIAEDVVDMVRDGRVEVGVSFDPGNTEDLLFNPLFDDRFIAVLPKGHPLAQYKAIKWQHLLESDFIILQRPSSIRLLVEAMLEEEGLSLTPQFETHQLATIGRMVATGLGVSVVPSLCLGQMTELGAVCCALESPIITRPVGVITRRRYPLSAAAKGLVDVLLTTY</sequence>
<evidence type="ECO:0000313" key="6">
    <source>
        <dbReference type="EMBL" id="BBB29657.1"/>
    </source>
</evidence>
<dbReference type="Pfam" id="PF03466">
    <property type="entry name" value="LysR_substrate"/>
    <property type="match status" value="1"/>
</dbReference>
<protein>
    <submittedName>
        <fullName evidence="6">LysR family transcriptional regulator</fullName>
    </submittedName>
</protein>
<keyword evidence="3" id="KW-0238">DNA-binding</keyword>
<dbReference type="PANTHER" id="PTHR30419:SF30">
    <property type="entry name" value="LYSR FAMILY TRANSCRIPTIONAL REGULATOR"/>
    <property type="match status" value="1"/>
</dbReference>
<evidence type="ECO:0000313" key="7">
    <source>
        <dbReference type="Proteomes" id="UP000595332"/>
    </source>
</evidence>
<dbReference type="Gene3D" id="3.40.190.290">
    <property type="match status" value="1"/>
</dbReference>
<keyword evidence="7" id="KW-1185">Reference proteome</keyword>
<keyword evidence="4" id="KW-0804">Transcription</keyword>
<dbReference type="Gene3D" id="1.10.10.10">
    <property type="entry name" value="Winged helix-like DNA-binding domain superfamily/Winged helix DNA-binding domain"/>
    <property type="match status" value="1"/>
</dbReference>
<accession>A0A7R6SWF2</accession>
<comment type="similarity">
    <text evidence="1">Belongs to the LysR transcriptional regulatory family.</text>
</comment>
<dbReference type="GO" id="GO:0003677">
    <property type="term" value="F:DNA binding"/>
    <property type="evidence" value="ECO:0007669"/>
    <property type="project" value="UniProtKB-KW"/>
</dbReference>
<dbReference type="PANTHER" id="PTHR30419">
    <property type="entry name" value="HTH-TYPE TRANSCRIPTIONAL REGULATOR YBHD"/>
    <property type="match status" value="1"/>
</dbReference>
<feature type="domain" description="HTH lysR-type" evidence="5">
    <location>
        <begin position="3"/>
        <end position="60"/>
    </location>
</feature>
<proteinExistence type="inferred from homology"/>
<dbReference type="PROSITE" id="PS50931">
    <property type="entry name" value="HTH_LYSR"/>
    <property type="match status" value="1"/>
</dbReference>
<dbReference type="SUPFAM" id="SSF53850">
    <property type="entry name" value="Periplasmic binding protein-like II"/>
    <property type="match status" value="1"/>
</dbReference>
<dbReference type="InterPro" id="IPR036388">
    <property type="entry name" value="WH-like_DNA-bd_sf"/>
</dbReference>
<gene>
    <name evidence="6" type="ORF">NEJAP_1706</name>
</gene>
<dbReference type="Proteomes" id="UP000595332">
    <property type="component" value="Chromosome"/>
</dbReference>
<organism evidence="6 7">
    <name type="scientific">Neptunomonas japonica JAMM 1380</name>
    <dbReference type="NCBI Taxonomy" id="1441457"/>
    <lineage>
        <taxon>Bacteria</taxon>
        <taxon>Pseudomonadati</taxon>
        <taxon>Pseudomonadota</taxon>
        <taxon>Gammaproteobacteria</taxon>
        <taxon>Oceanospirillales</taxon>
        <taxon>Oceanospirillaceae</taxon>
        <taxon>Neptunomonas</taxon>
    </lineage>
</organism>
<dbReference type="FunFam" id="1.10.10.10:FF:000001">
    <property type="entry name" value="LysR family transcriptional regulator"/>
    <property type="match status" value="1"/>
</dbReference>
<dbReference type="SUPFAM" id="SSF46785">
    <property type="entry name" value="Winged helix' DNA-binding domain"/>
    <property type="match status" value="1"/>
</dbReference>
<evidence type="ECO:0000259" key="5">
    <source>
        <dbReference type="PROSITE" id="PS50931"/>
    </source>
</evidence>
<dbReference type="PRINTS" id="PR00039">
    <property type="entry name" value="HTHLYSR"/>
</dbReference>
<dbReference type="Pfam" id="PF00126">
    <property type="entry name" value="HTH_1"/>
    <property type="match status" value="1"/>
</dbReference>
<dbReference type="EMBL" id="AP014546">
    <property type="protein sequence ID" value="BBB29657.1"/>
    <property type="molecule type" value="Genomic_DNA"/>
</dbReference>
<name>A0A7R6SWF2_9GAMM</name>
<dbReference type="InterPro" id="IPR050950">
    <property type="entry name" value="HTH-type_LysR_regulators"/>
</dbReference>
<keyword evidence="2" id="KW-0805">Transcription regulation</keyword>
<dbReference type="InterPro" id="IPR036390">
    <property type="entry name" value="WH_DNA-bd_sf"/>
</dbReference>
<dbReference type="GO" id="GO:0005829">
    <property type="term" value="C:cytosol"/>
    <property type="evidence" value="ECO:0007669"/>
    <property type="project" value="TreeGrafter"/>
</dbReference>
<evidence type="ECO:0000256" key="3">
    <source>
        <dbReference type="ARBA" id="ARBA00023125"/>
    </source>
</evidence>
<dbReference type="InterPro" id="IPR005119">
    <property type="entry name" value="LysR_subst-bd"/>
</dbReference>
<reference evidence="6 7" key="1">
    <citation type="journal article" date="2008" name="Int. J. Syst. Evol. Microbiol.">
        <title>Neptunomonas japonica sp. nov., an Osedax japonicus symbiont-like bacterium isolated from sediment adjacent to sperm whale carcasses off Kagoshima, Japan.</title>
        <authorList>
            <person name="Miyazaki M."/>
            <person name="Nogi Y."/>
            <person name="Fujiwara Y."/>
            <person name="Kawato M."/>
            <person name="Kubokawa K."/>
            <person name="Horikoshi K."/>
        </authorList>
    </citation>
    <scope>NUCLEOTIDE SEQUENCE [LARGE SCALE GENOMIC DNA]</scope>
    <source>
        <strain evidence="6 7">JAMM 1380</strain>
    </source>
</reference>
<evidence type="ECO:0000256" key="1">
    <source>
        <dbReference type="ARBA" id="ARBA00009437"/>
    </source>
</evidence>
<dbReference type="CDD" id="cd08440">
    <property type="entry name" value="PBP2_LTTR_like_4"/>
    <property type="match status" value="1"/>
</dbReference>
<dbReference type="InterPro" id="IPR000847">
    <property type="entry name" value="LysR_HTH_N"/>
</dbReference>
<dbReference type="GO" id="GO:0003700">
    <property type="term" value="F:DNA-binding transcription factor activity"/>
    <property type="evidence" value="ECO:0007669"/>
    <property type="project" value="InterPro"/>
</dbReference>
<dbReference type="RefSeq" id="WP_329610946.1">
    <property type="nucleotide sequence ID" value="NZ_AP014546.1"/>
</dbReference>
<dbReference type="AlphaFoldDB" id="A0A7R6SWF2"/>
<evidence type="ECO:0000256" key="4">
    <source>
        <dbReference type="ARBA" id="ARBA00023163"/>
    </source>
</evidence>
<evidence type="ECO:0000256" key="2">
    <source>
        <dbReference type="ARBA" id="ARBA00023015"/>
    </source>
</evidence>
<dbReference type="KEGG" id="njp:NEJAP_1706"/>